<protein>
    <submittedName>
        <fullName evidence="1">Uncharacterized protein</fullName>
    </submittedName>
</protein>
<sequence length="256" mass="29593">MNCMNDNDLAQIGANFTDFEGTSSAEAAQYIEANLTTGNVVFSGAKPKHFPELHFMDGESMHYIIIEQFMNKQHAIISDIKNIVSKTYEADFVLQVIHDSHYPLFSLHRKDIQITPEIKNEFRNRARLFILHNEDNSSLFDHALDIVKMLPHSTLEAAKPLFYSLGQVFIMLSGSRYVFSCYMELQPVPAYVVDLLRHCSNQAETIKNIIIKKEIEMKNKNINRPLRIDQLIEKLEMLRDYERLTLLALKKELANE</sequence>
<gene>
    <name evidence="1" type="ORF">FPZ44_02690</name>
</gene>
<reference evidence="1 2" key="1">
    <citation type="submission" date="2019-07" db="EMBL/GenBank/DDBJ databases">
        <authorList>
            <person name="Kim J."/>
        </authorList>
    </citation>
    <scope>NUCLEOTIDE SEQUENCE [LARGE SCALE GENOMIC DNA]</scope>
    <source>
        <strain evidence="1 2">N4</strain>
    </source>
</reference>
<evidence type="ECO:0000313" key="2">
    <source>
        <dbReference type="Proteomes" id="UP000318102"/>
    </source>
</evidence>
<name>A0A559IWT7_9BACL</name>
<dbReference type="AlphaFoldDB" id="A0A559IWT7"/>
<proteinExistence type="predicted"/>
<dbReference type="Proteomes" id="UP000318102">
    <property type="component" value="Unassembled WGS sequence"/>
</dbReference>
<accession>A0A559IWT7</accession>
<dbReference type="OrthoDB" id="9820700at2"/>
<keyword evidence="2" id="KW-1185">Reference proteome</keyword>
<dbReference type="RefSeq" id="WP_144987141.1">
    <property type="nucleotide sequence ID" value="NZ_VNJK01000001.1"/>
</dbReference>
<dbReference type="EMBL" id="VNJK01000001">
    <property type="protein sequence ID" value="TVX92056.1"/>
    <property type="molecule type" value="Genomic_DNA"/>
</dbReference>
<evidence type="ECO:0000313" key="1">
    <source>
        <dbReference type="EMBL" id="TVX92056.1"/>
    </source>
</evidence>
<comment type="caution">
    <text evidence="1">The sequence shown here is derived from an EMBL/GenBank/DDBJ whole genome shotgun (WGS) entry which is preliminary data.</text>
</comment>
<organism evidence="1 2">
    <name type="scientific">Paenibacillus agilis</name>
    <dbReference type="NCBI Taxonomy" id="3020863"/>
    <lineage>
        <taxon>Bacteria</taxon>
        <taxon>Bacillati</taxon>
        <taxon>Bacillota</taxon>
        <taxon>Bacilli</taxon>
        <taxon>Bacillales</taxon>
        <taxon>Paenibacillaceae</taxon>
        <taxon>Paenibacillus</taxon>
    </lineage>
</organism>